<evidence type="ECO:0000256" key="5">
    <source>
        <dbReference type="ARBA" id="ARBA00023014"/>
    </source>
</evidence>
<dbReference type="InterPro" id="IPR023885">
    <property type="entry name" value="4Fe4S-binding_SPASM_dom"/>
</dbReference>
<dbReference type="Pfam" id="PF04055">
    <property type="entry name" value="Radical_SAM"/>
    <property type="match status" value="1"/>
</dbReference>
<keyword evidence="3" id="KW-0479">Metal-binding</keyword>
<dbReference type="RefSeq" id="WP_145733927.1">
    <property type="nucleotide sequence ID" value="NZ_VITR01000010.1"/>
</dbReference>
<dbReference type="EMBL" id="VITR01000010">
    <property type="protein sequence ID" value="TWB39560.1"/>
    <property type="molecule type" value="Genomic_DNA"/>
</dbReference>
<dbReference type="PANTHER" id="PTHR11228:SF7">
    <property type="entry name" value="PQQA PEPTIDE CYCLASE"/>
    <property type="match status" value="1"/>
</dbReference>
<dbReference type="InterPro" id="IPR050377">
    <property type="entry name" value="Radical_SAM_PqqE_MftC-like"/>
</dbReference>
<dbReference type="CDD" id="cd21109">
    <property type="entry name" value="SPASM"/>
    <property type="match status" value="1"/>
</dbReference>
<dbReference type="InterPro" id="IPR058240">
    <property type="entry name" value="rSAM_sf"/>
</dbReference>
<evidence type="ECO:0000256" key="4">
    <source>
        <dbReference type="ARBA" id="ARBA00023004"/>
    </source>
</evidence>
<dbReference type="SFLD" id="SFLDS00029">
    <property type="entry name" value="Radical_SAM"/>
    <property type="match status" value="1"/>
</dbReference>
<dbReference type="Pfam" id="PF13186">
    <property type="entry name" value="SPASM"/>
    <property type="match status" value="1"/>
</dbReference>
<dbReference type="CDD" id="cd01335">
    <property type="entry name" value="Radical_SAM"/>
    <property type="match status" value="1"/>
</dbReference>
<reference evidence="7 8" key="1">
    <citation type="submission" date="2019-06" db="EMBL/GenBank/DDBJ databases">
        <title>Genomic Encyclopedia of Type Strains, Phase IV (KMG-V): Genome sequencing to study the core and pangenomes of soil and plant-associated prokaryotes.</title>
        <authorList>
            <person name="Whitman W."/>
        </authorList>
    </citation>
    <scope>NUCLEOTIDE SEQUENCE [LARGE SCALE GENOMIC DNA]</scope>
    <source>
        <strain evidence="7 8">BR 11622</strain>
    </source>
</reference>
<organism evidence="7 8">
    <name type="scientific">Nitrospirillum amazonense</name>
    <dbReference type="NCBI Taxonomy" id="28077"/>
    <lineage>
        <taxon>Bacteria</taxon>
        <taxon>Pseudomonadati</taxon>
        <taxon>Pseudomonadota</taxon>
        <taxon>Alphaproteobacteria</taxon>
        <taxon>Rhodospirillales</taxon>
        <taxon>Azospirillaceae</taxon>
        <taxon>Nitrospirillum</taxon>
    </lineage>
</organism>
<sequence length="337" mass="36097">MGDFAIARAWRGRRLSRVPVVTLMPHSRCNCRCVMCDIWKANRNGSSLDPATVDRLVADLQSLGVRWVVLSGGEALLHPNLWALCAALKTLPLKITLLSSGLLLERHAAAIVTWCDEVIVSLDGPEATHNRIRGIKDAYASLAAGVDALRQQRASYPVAGRCVVQRGNFLDLPATVDAAKALGLDSISFLGADLSSTAFNRPQGWEGPRVEDVGLDADQCDALDAILGALAANHAGDFASRFIQESPARLSRIVAHYRAALGLAPPPPVRCNAPWISTVVEANGTVRPCFFHEPIGTLGSDGTLPEILNGPAARAFRAGLDMHSDPTCRRCVCSLKL</sequence>
<evidence type="ECO:0000256" key="3">
    <source>
        <dbReference type="ARBA" id="ARBA00022723"/>
    </source>
</evidence>
<comment type="caution">
    <text evidence="7">The sequence shown here is derived from an EMBL/GenBank/DDBJ whole genome shotgun (WGS) entry which is preliminary data.</text>
</comment>
<keyword evidence="5" id="KW-0411">Iron-sulfur</keyword>
<dbReference type="AlphaFoldDB" id="A0A560H1P8"/>
<comment type="cofactor">
    <cofactor evidence="1">
        <name>[4Fe-4S] cluster</name>
        <dbReference type="ChEBI" id="CHEBI:49883"/>
    </cofactor>
</comment>
<dbReference type="InterPro" id="IPR007197">
    <property type="entry name" value="rSAM"/>
</dbReference>
<dbReference type="GO" id="GO:0003824">
    <property type="term" value="F:catalytic activity"/>
    <property type="evidence" value="ECO:0007669"/>
    <property type="project" value="InterPro"/>
</dbReference>
<evidence type="ECO:0000256" key="2">
    <source>
        <dbReference type="ARBA" id="ARBA00022691"/>
    </source>
</evidence>
<dbReference type="InterPro" id="IPR013785">
    <property type="entry name" value="Aldolase_TIM"/>
</dbReference>
<dbReference type="PANTHER" id="PTHR11228">
    <property type="entry name" value="RADICAL SAM DOMAIN PROTEIN"/>
    <property type="match status" value="1"/>
</dbReference>
<gene>
    <name evidence="7" type="ORF">FBZ90_11024</name>
</gene>
<protein>
    <submittedName>
        <fullName evidence="7">MoaA/NifB/PqqE/SkfB family radical SAM enzyme</fullName>
    </submittedName>
</protein>
<dbReference type="OrthoDB" id="9792276at2"/>
<dbReference type="Proteomes" id="UP000315751">
    <property type="component" value="Unassembled WGS sequence"/>
</dbReference>
<dbReference type="GO" id="GO:0046872">
    <property type="term" value="F:metal ion binding"/>
    <property type="evidence" value="ECO:0007669"/>
    <property type="project" value="UniProtKB-KW"/>
</dbReference>
<evidence type="ECO:0000313" key="7">
    <source>
        <dbReference type="EMBL" id="TWB39560.1"/>
    </source>
</evidence>
<evidence type="ECO:0000313" key="8">
    <source>
        <dbReference type="Proteomes" id="UP000315751"/>
    </source>
</evidence>
<proteinExistence type="predicted"/>
<keyword evidence="2" id="KW-0949">S-adenosyl-L-methionine</keyword>
<evidence type="ECO:0000256" key="1">
    <source>
        <dbReference type="ARBA" id="ARBA00001966"/>
    </source>
</evidence>
<keyword evidence="4" id="KW-0408">Iron</keyword>
<accession>A0A560H1P8</accession>
<dbReference type="Gene3D" id="3.20.20.70">
    <property type="entry name" value="Aldolase class I"/>
    <property type="match status" value="1"/>
</dbReference>
<dbReference type="GO" id="GO:0051536">
    <property type="term" value="F:iron-sulfur cluster binding"/>
    <property type="evidence" value="ECO:0007669"/>
    <property type="project" value="UniProtKB-KW"/>
</dbReference>
<dbReference type="PROSITE" id="PS51918">
    <property type="entry name" value="RADICAL_SAM"/>
    <property type="match status" value="1"/>
</dbReference>
<name>A0A560H1P8_9PROT</name>
<feature type="domain" description="Radical SAM core" evidence="6">
    <location>
        <begin position="15"/>
        <end position="230"/>
    </location>
</feature>
<dbReference type="SUPFAM" id="SSF102114">
    <property type="entry name" value="Radical SAM enzymes"/>
    <property type="match status" value="1"/>
</dbReference>
<evidence type="ECO:0000259" key="6">
    <source>
        <dbReference type="PROSITE" id="PS51918"/>
    </source>
</evidence>
<keyword evidence="8" id="KW-1185">Reference proteome</keyword>
<dbReference type="SFLD" id="SFLDG01067">
    <property type="entry name" value="SPASM/twitch_domain_containing"/>
    <property type="match status" value="1"/>
</dbReference>